<dbReference type="Gene3D" id="3.90.1210.10">
    <property type="entry name" value="Antifreeze-like/N-acetylneuraminic acid synthase C-terminal domain"/>
    <property type="match status" value="1"/>
</dbReference>
<reference evidence="9" key="1">
    <citation type="journal article" date="2014" name="Int. J. Syst. Evol. Microbiol.">
        <title>Complete genome sequence of Corynebacterium casei LMG S-19264T (=DSM 44701T), isolated from a smear-ripened cheese.</title>
        <authorList>
            <consortium name="US DOE Joint Genome Institute (JGI-PGF)"/>
            <person name="Walter F."/>
            <person name="Albersmeier A."/>
            <person name="Kalinowski J."/>
            <person name="Ruckert C."/>
        </authorList>
    </citation>
    <scope>NUCLEOTIDE SEQUENCE</scope>
    <source>
        <strain evidence="9">JCM 30804</strain>
    </source>
</reference>
<keyword evidence="5 7" id="KW-0574">Periplasm</keyword>
<dbReference type="Pfam" id="PF13144">
    <property type="entry name" value="ChapFlgA"/>
    <property type="match status" value="1"/>
</dbReference>
<comment type="similarity">
    <text evidence="2 7">Belongs to the FlgA family.</text>
</comment>
<dbReference type="EMBL" id="BMPZ01000001">
    <property type="protein sequence ID" value="GGI67706.1"/>
    <property type="molecule type" value="Genomic_DNA"/>
</dbReference>
<dbReference type="NCBIfam" id="TIGR03170">
    <property type="entry name" value="flgA_cterm"/>
    <property type="match status" value="1"/>
</dbReference>
<keyword evidence="9" id="KW-0282">Flagellum</keyword>
<gene>
    <name evidence="9" type="primary">flgA</name>
    <name evidence="9" type="ORF">GCM10009332_01180</name>
</gene>
<dbReference type="Pfam" id="PF17656">
    <property type="entry name" value="ChapFlgA_N"/>
    <property type="match status" value="1"/>
</dbReference>
<keyword evidence="10" id="KW-1185">Reference proteome</keyword>
<dbReference type="InterPro" id="IPR039246">
    <property type="entry name" value="Flagellar_FlgA"/>
</dbReference>
<dbReference type="PANTHER" id="PTHR36307">
    <property type="entry name" value="FLAGELLA BASAL BODY P-RING FORMATION PROTEIN FLGA"/>
    <property type="match status" value="1"/>
</dbReference>
<dbReference type="InterPro" id="IPR013974">
    <property type="entry name" value="SAF"/>
</dbReference>
<dbReference type="InterPro" id="IPR017585">
    <property type="entry name" value="SAF_FlgA"/>
</dbReference>
<comment type="subcellular location">
    <subcellularLocation>
        <location evidence="1 7">Periplasm</location>
    </subcellularLocation>
</comment>
<protein>
    <recommendedName>
        <fullName evidence="3 7">Flagella basal body P-ring formation protein FlgA</fullName>
    </recommendedName>
</protein>
<dbReference type="Gene3D" id="2.30.30.760">
    <property type="match status" value="1"/>
</dbReference>
<evidence type="ECO:0000313" key="9">
    <source>
        <dbReference type="EMBL" id="GGI67706.1"/>
    </source>
</evidence>
<evidence type="ECO:0000256" key="5">
    <source>
        <dbReference type="ARBA" id="ARBA00022764"/>
    </source>
</evidence>
<reference evidence="9" key="2">
    <citation type="submission" date="2020-09" db="EMBL/GenBank/DDBJ databases">
        <authorList>
            <person name="Sun Q."/>
            <person name="Ohkuma M."/>
        </authorList>
    </citation>
    <scope>NUCLEOTIDE SEQUENCE</scope>
    <source>
        <strain evidence="9">JCM 30804</strain>
    </source>
</reference>
<dbReference type="RefSeq" id="WP_188916819.1">
    <property type="nucleotide sequence ID" value="NZ_BMPZ01000001.1"/>
</dbReference>
<evidence type="ECO:0000313" key="10">
    <source>
        <dbReference type="Proteomes" id="UP000613743"/>
    </source>
</evidence>
<evidence type="ECO:0000256" key="2">
    <source>
        <dbReference type="ARBA" id="ARBA00010474"/>
    </source>
</evidence>
<feature type="signal peptide" evidence="7">
    <location>
        <begin position="1"/>
        <end position="25"/>
    </location>
</feature>
<keyword evidence="9" id="KW-0969">Cilium</keyword>
<keyword evidence="4 7" id="KW-0732">Signal</keyword>
<comment type="caution">
    <text evidence="9">The sequence shown here is derived from an EMBL/GenBank/DDBJ whole genome shotgun (WGS) entry which is preliminary data.</text>
</comment>
<evidence type="ECO:0000256" key="7">
    <source>
        <dbReference type="RuleBase" id="RU362063"/>
    </source>
</evidence>
<dbReference type="InterPro" id="IPR041231">
    <property type="entry name" value="FlgA_N"/>
</dbReference>
<evidence type="ECO:0000256" key="6">
    <source>
        <dbReference type="ARBA" id="ARBA00025643"/>
    </source>
</evidence>
<dbReference type="Proteomes" id="UP000613743">
    <property type="component" value="Unassembled WGS sequence"/>
</dbReference>
<name>A0A917N7L9_9GAMM</name>
<dbReference type="SMART" id="SM00858">
    <property type="entry name" value="SAF"/>
    <property type="match status" value="1"/>
</dbReference>
<organism evidence="9 10">
    <name type="scientific">Shewanella gelidii</name>
    <dbReference type="NCBI Taxonomy" id="1642821"/>
    <lineage>
        <taxon>Bacteria</taxon>
        <taxon>Pseudomonadati</taxon>
        <taxon>Pseudomonadota</taxon>
        <taxon>Gammaproteobacteria</taxon>
        <taxon>Alteromonadales</taxon>
        <taxon>Shewanellaceae</taxon>
        <taxon>Shewanella</taxon>
    </lineage>
</organism>
<feature type="domain" description="SAF" evidence="8">
    <location>
        <begin position="113"/>
        <end position="175"/>
    </location>
</feature>
<dbReference type="PANTHER" id="PTHR36307:SF1">
    <property type="entry name" value="FLAGELLA BASAL BODY P-RING FORMATION PROTEIN FLGA"/>
    <property type="match status" value="1"/>
</dbReference>
<sequence length="235" mass="26171">MKVKLLLFFSILSTLLIGYSPTTTAAPSLSAITSLAKEVVAKKITVPSTAKVEITPQIYDNRLAIPNCQSELKAELASKRKISRNNTVKISCITDELAYPWQIYVSVRVSILYPIVVAKEVLAAGELIEQHQLEKRFIEQSAIRGKQFNEVTQLEGIRVKRRVPKGQPIFENNLCYVCKGDTVSIYARTSNFVIKTRGEALRDGNLGDSIRIRNSRSSKTIDARVTGIGEVEIKM</sequence>
<dbReference type="AlphaFoldDB" id="A0A917N7L9"/>
<evidence type="ECO:0000256" key="1">
    <source>
        <dbReference type="ARBA" id="ARBA00004418"/>
    </source>
</evidence>
<evidence type="ECO:0000259" key="8">
    <source>
        <dbReference type="SMART" id="SM00858"/>
    </source>
</evidence>
<keyword evidence="7" id="KW-1005">Bacterial flagellum biogenesis</keyword>
<dbReference type="GO" id="GO:0042597">
    <property type="term" value="C:periplasmic space"/>
    <property type="evidence" value="ECO:0007669"/>
    <property type="project" value="UniProtKB-SubCell"/>
</dbReference>
<accession>A0A917N7L9</accession>
<proteinExistence type="inferred from homology"/>
<keyword evidence="9" id="KW-0966">Cell projection</keyword>
<dbReference type="CDD" id="cd11614">
    <property type="entry name" value="SAF_CpaB_FlgA_like"/>
    <property type="match status" value="1"/>
</dbReference>
<evidence type="ECO:0000256" key="3">
    <source>
        <dbReference type="ARBA" id="ARBA00014754"/>
    </source>
</evidence>
<evidence type="ECO:0000256" key="4">
    <source>
        <dbReference type="ARBA" id="ARBA00022729"/>
    </source>
</evidence>
<feature type="chain" id="PRO_5038166174" description="Flagella basal body P-ring formation protein FlgA" evidence="7">
    <location>
        <begin position="26"/>
        <end position="235"/>
    </location>
</feature>
<dbReference type="GO" id="GO:0044780">
    <property type="term" value="P:bacterial-type flagellum assembly"/>
    <property type="evidence" value="ECO:0007669"/>
    <property type="project" value="InterPro"/>
</dbReference>
<comment type="function">
    <text evidence="6 7">Involved in the assembly process of the P-ring formation. It may associate with FlgF on the rod constituting a structure essential for the P-ring assembly or may act as a modulator protein for the P-ring assembly.</text>
</comment>